<organism evidence="1 2">
    <name type="scientific">Noviherbaspirillum suwonense</name>
    <dbReference type="NCBI Taxonomy" id="1224511"/>
    <lineage>
        <taxon>Bacteria</taxon>
        <taxon>Pseudomonadati</taxon>
        <taxon>Pseudomonadota</taxon>
        <taxon>Betaproteobacteria</taxon>
        <taxon>Burkholderiales</taxon>
        <taxon>Oxalobacteraceae</taxon>
        <taxon>Noviherbaspirillum</taxon>
    </lineage>
</organism>
<dbReference type="EMBL" id="FXUL01000011">
    <property type="protein sequence ID" value="SMP65824.1"/>
    <property type="molecule type" value="Genomic_DNA"/>
</dbReference>
<comment type="caution">
    <text evidence="1">The sequence shown here is derived from an EMBL/GenBank/DDBJ whole genome shotgun (WGS) entry which is preliminary data.</text>
</comment>
<proteinExistence type="predicted"/>
<keyword evidence="2" id="KW-1185">Reference proteome</keyword>
<protein>
    <submittedName>
        <fullName evidence="1">Uncharacterized protein</fullName>
    </submittedName>
</protein>
<evidence type="ECO:0000313" key="2">
    <source>
        <dbReference type="Proteomes" id="UP001158049"/>
    </source>
</evidence>
<sequence length="170" mass="18109">MAGSNEKPAIPRIWNRAVRDAEIPGNDQIFSKEQQVAINLKALEALKDVIKQDPGLQEKLQSTPDIAERMTWLGEIAAARNIPFDTADQNQFLESTAGSPDTRPLTESQLDLVAAGGAGDDFGRALMGFFYGTGVGGALVSIAAELSEPGGAKKMADYVFHDGPPLVPKS</sequence>
<name>A0ABY1QAR4_9BURK</name>
<evidence type="ECO:0000313" key="1">
    <source>
        <dbReference type="EMBL" id="SMP65824.1"/>
    </source>
</evidence>
<gene>
    <name evidence="1" type="ORF">SAMN06295970_11163</name>
</gene>
<accession>A0ABY1QAR4</accession>
<dbReference type="Proteomes" id="UP001158049">
    <property type="component" value="Unassembled WGS sequence"/>
</dbReference>
<reference evidence="1 2" key="1">
    <citation type="submission" date="2017-05" db="EMBL/GenBank/DDBJ databases">
        <authorList>
            <person name="Varghese N."/>
            <person name="Submissions S."/>
        </authorList>
    </citation>
    <scope>NUCLEOTIDE SEQUENCE [LARGE SCALE GENOMIC DNA]</scope>
    <source>
        <strain evidence="1 2">DSM 26001</strain>
    </source>
</reference>